<accession>A0A8J3NV67</accession>
<dbReference type="Gene3D" id="3.30.750.24">
    <property type="entry name" value="STAS domain"/>
    <property type="match status" value="1"/>
</dbReference>
<comment type="caution">
    <text evidence="1">The sequence shown here is derived from an EMBL/GenBank/DDBJ whole genome shotgun (WGS) entry which is preliminary data.</text>
</comment>
<evidence type="ECO:0008006" key="3">
    <source>
        <dbReference type="Google" id="ProtNLM"/>
    </source>
</evidence>
<evidence type="ECO:0000313" key="2">
    <source>
        <dbReference type="Proteomes" id="UP000619293"/>
    </source>
</evidence>
<dbReference type="AlphaFoldDB" id="A0A8J3NV67"/>
<protein>
    <recommendedName>
        <fullName evidence="3">STAS domain-containing protein</fullName>
    </recommendedName>
</protein>
<dbReference type="RefSeq" id="WP_191842752.1">
    <property type="nucleotide sequence ID" value="NZ_BAAALB010000027.1"/>
</dbReference>
<dbReference type="EMBL" id="BONG01000071">
    <property type="protein sequence ID" value="GIF93730.1"/>
    <property type="molecule type" value="Genomic_DNA"/>
</dbReference>
<name>A0A8J3NV67_9ACTN</name>
<organism evidence="1 2">
    <name type="scientific">Catellatospora chokoriensis</name>
    <dbReference type="NCBI Taxonomy" id="310353"/>
    <lineage>
        <taxon>Bacteria</taxon>
        <taxon>Bacillati</taxon>
        <taxon>Actinomycetota</taxon>
        <taxon>Actinomycetes</taxon>
        <taxon>Micromonosporales</taxon>
        <taxon>Micromonosporaceae</taxon>
        <taxon>Catellatospora</taxon>
    </lineage>
</organism>
<sequence length="105" mass="10967">MNDGRPVKHLRITVAVAAHRIRFAAVGPLDAANGPLLTEAVRAGLGRHRAAVCEVGAELVTDVDRSGAAAIEACRVEAERRGLVFILTGAPARLAALLDSGHRRG</sequence>
<evidence type="ECO:0000313" key="1">
    <source>
        <dbReference type="EMBL" id="GIF93730.1"/>
    </source>
</evidence>
<gene>
    <name evidence="1" type="ORF">Cch02nite_71740</name>
</gene>
<keyword evidence="2" id="KW-1185">Reference proteome</keyword>
<reference evidence="1 2" key="1">
    <citation type="submission" date="2021-01" db="EMBL/GenBank/DDBJ databases">
        <title>Whole genome shotgun sequence of Catellatospora chokoriensis NBRC 107358.</title>
        <authorList>
            <person name="Komaki H."/>
            <person name="Tamura T."/>
        </authorList>
    </citation>
    <scope>NUCLEOTIDE SEQUENCE [LARGE SCALE GENOMIC DNA]</scope>
    <source>
        <strain evidence="1 2">NBRC 107358</strain>
    </source>
</reference>
<dbReference type="Proteomes" id="UP000619293">
    <property type="component" value="Unassembled WGS sequence"/>
</dbReference>
<dbReference type="SUPFAM" id="SSF52091">
    <property type="entry name" value="SpoIIaa-like"/>
    <property type="match status" value="1"/>
</dbReference>
<proteinExistence type="predicted"/>
<dbReference type="InterPro" id="IPR036513">
    <property type="entry name" value="STAS_dom_sf"/>
</dbReference>